<reference evidence="2 3" key="1">
    <citation type="submission" date="2018-05" db="EMBL/GenBank/DDBJ databases">
        <title>Chitinophaga sp. K3CV102501T nov., isolated from isolated from a monsoon evergreen broad-leaved forest soil.</title>
        <authorList>
            <person name="Lv Y."/>
        </authorList>
    </citation>
    <scope>NUCLEOTIDE SEQUENCE [LARGE SCALE GENOMIC DNA]</scope>
    <source>
        <strain evidence="2 3">GDMCC 1.1325</strain>
    </source>
</reference>
<dbReference type="Pfam" id="PF05257">
    <property type="entry name" value="CHAP"/>
    <property type="match status" value="1"/>
</dbReference>
<dbReference type="EMBL" id="QFFJ01000002">
    <property type="protein sequence ID" value="RBL88538.1"/>
    <property type="molecule type" value="Genomic_DNA"/>
</dbReference>
<dbReference type="OrthoDB" id="9813532at2"/>
<dbReference type="SUPFAM" id="SSF54001">
    <property type="entry name" value="Cysteine proteinases"/>
    <property type="match status" value="1"/>
</dbReference>
<accession>A0A365XQY1</accession>
<dbReference type="RefSeq" id="WP_113617280.1">
    <property type="nucleotide sequence ID" value="NZ_QFFJ01000002.1"/>
</dbReference>
<comment type="caution">
    <text evidence="2">The sequence shown here is derived from an EMBL/GenBank/DDBJ whole genome shotgun (WGS) entry which is preliminary data.</text>
</comment>
<protein>
    <submittedName>
        <fullName evidence="2">CHAP domain-containing protein</fullName>
    </submittedName>
</protein>
<gene>
    <name evidence="2" type="ORF">DF182_18335</name>
</gene>
<dbReference type="InterPro" id="IPR038765">
    <property type="entry name" value="Papain-like_cys_pep_sf"/>
</dbReference>
<keyword evidence="3" id="KW-1185">Reference proteome</keyword>
<evidence type="ECO:0000259" key="1">
    <source>
        <dbReference type="Pfam" id="PF05257"/>
    </source>
</evidence>
<evidence type="ECO:0000313" key="3">
    <source>
        <dbReference type="Proteomes" id="UP000253410"/>
    </source>
</evidence>
<dbReference type="InterPro" id="IPR007921">
    <property type="entry name" value="CHAP_dom"/>
</dbReference>
<name>A0A365XQY1_9BACT</name>
<proteinExistence type="predicted"/>
<organism evidence="2 3">
    <name type="scientific">Chitinophaga flava</name>
    <dbReference type="NCBI Taxonomy" id="2259036"/>
    <lineage>
        <taxon>Bacteria</taxon>
        <taxon>Pseudomonadati</taxon>
        <taxon>Bacteroidota</taxon>
        <taxon>Chitinophagia</taxon>
        <taxon>Chitinophagales</taxon>
        <taxon>Chitinophagaceae</taxon>
        <taxon>Chitinophaga</taxon>
    </lineage>
</organism>
<feature type="domain" description="Peptidase C51" evidence="1">
    <location>
        <begin position="41"/>
        <end position="125"/>
    </location>
</feature>
<evidence type="ECO:0000313" key="2">
    <source>
        <dbReference type="EMBL" id="RBL88538.1"/>
    </source>
</evidence>
<dbReference type="Gene3D" id="3.90.1720.10">
    <property type="entry name" value="endopeptidase domain like (from Nostoc punctiforme)"/>
    <property type="match status" value="1"/>
</dbReference>
<dbReference type="Proteomes" id="UP000253410">
    <property type="component" value="Unassembled WGS sequence"/>
</dbReference>
<dbReference type="AlphaFoldDB" id="A0A365XQY1"/>
<sequence>MTLAEKVLAVALSQEGVEEHPRGSNAGPEVNQYLKSVGLGPGYPWCMAFVYWCMQQATTALGVKNELIKTGGVLLQWRTTGMKKVQSIKSVTPGAIFIMEYGNGFGHTGFVISVDGNKVYTIEGNTNDQGSREGFTVAKRTRLATSFKGFLIP</sequence>